<comment type="function">
    <text evidence="5">Part of the twin-arginine translocation (Tat) system that transports large folded proteins containing a characteristic twin-arginine motif in their signal peptide across membranes.</text>
</comment>
<keyword evidence="5" id="KW-1003">Cell membrane</keyword>
<dbReference type="Pfam" id="PF00902">
    <property type="entry name" value="TatC"/>
    <property type="match status" value="2"/>
</dbReference>
<feature type="transmembrane region" description="Helical" evidence="5">
    <location>
        <begin position="574"/>
        <end position="595"/>
    </location>
</feature>
<dbReference type="HAMAP" id="MF_00902">
    <property type="entry name" value="TatC"/>
    <property type="match status" value="1"/>
</dbReference>
<dbReference type="GO" id="GO:0009977">
    <property type="term" value="F:proton motive force dependent protein transmembrane transporter activity"/>
    <property type="evidence" value="ECO:0007669"/>
    <property type="project" value="TreeGrafter"/>
</dbReference>
<dbReference type="GO" id="GO:0033281">
    <property type="term" value="C:TAT protein transport complex"/>
    <property type="evidence" value="ECO:0007669"/>
    <property type="project" value="UniProtKB-UniRule"/>
</dbReference>
<comment type="caution">
    <text evidence="5">Lacks conserved residue(s) required for the propagation of feature annotation.</text>
</comment>
<feature type="transmembrane region" description="Helical" evidence="5">
    <location>
        <begin position="512"/>
        <end position="531"/>
    </location>
</feature>
<keyword evidence="4 5" id="KW-0472">Membrane</keyword>
<feature type="transmembrane region" description="Helical" evidence="5">
    <location>
        <begin position="345"/>
        <end position="367"/>
    </location>
</feature>
<dbReference type="PRINTS" id="PR01840">
    <property type="entry name" value="TATCFAMILY"/>
</dbReference>
<dbReference type="GeneID" id="68612262"/>
<dbReference type="GO" id="GO:0043953">
    <property type="term" value="P:protein transport by the Tat complex"/>
    <property type="evidence" value="ECO:0007669"/>
    <property type="project" value="UniProtKB-UniRule"/>
</dbReference>
<reference evidence="6 7" key="1">
    <citation type="journal article" date="2019" name="Int. J. Syst. Evol. Microbiol.">
        <title>The Global Catalogue of Microorganisms (GCM) 10K type strain sequencing project: providing services to taxonomists for standard genome sequencing and annotation.</title>
        <authorList>
            <consortium name="The Broad Institute Genomics Platform"/>
            <consortium name="The Broad Institute Genome Sequencing Center for Infectious Disease"/>
            <person name="Wu L."/>
            <person name="Ma J."/>
        </authorList>
    </citation>
    <scope>NUCLEOTIDE SEQUENCE [LARGE SCALE GENOMIC DNA]</scope>
    <source>
        <strain evidence="6 7">JCM 17504</strain>
    </source>
</reference>
<comment type="subunit">
    <text evidence="5">Forms a complex with TatA.</text>
</comment>
<comment type="similarity">
    <text evidence="5">Belongs to the TatC family.</text>
</comment>
<dbReference type="AlphaFoldDB" id="A0AAV3UEY6"/>
<keyword evidence="5" id="KW-0653">Protein transport</keyword>
<feature type="transmembrane region" description="Helical" evidence="5">
    <location>
        <begin position="607"/>
        <end position="635"/>
    </location>
</feature>
<sequence length="745" mass="81897">MSTSGNSVIGEDTAETVASGRETIGAMLSAAQKHLQKVFIVFVLGFLGTFYAMTTPIGSFPGIWPFLKEVTTSGMPQHVMGKVNIVAVTPFDVILLQAKIAMIAGALIALPVLLYLSRDSLRQREWYPDLSISYWKIFPMVVLAIVLFIGGLSYGYSLFFPIMFNFLAENAVNAGFSPNYGIVEWTEFVLVLTLSFGLAAEMPLVMSSLGYTGIVRYETFRDKWRYAVLGIFLFGAFFSPPDPFTQIMWAAPLLVLYAFSLYLTKIVVTIRRGSEAVSLGKTIREKWSHIAGIALVAGGGTYLFISQGGGLYVQNELLPMFPAKYRPVNDIPTLQQYLGLPRETAIVAVVVGFALLGFVIAVLYFLFASLEAGSTMEPSGAPSALDIDELDSAGVRAAPPEVFEEMSEGESLDHARTAMENDDPDKAQLILDRWDEVNEEEEKEEPEVREADGAPLAEDVAKQGNEDDGGNVVQSTAAGMANAFTDDETTEDDIGGYYYDIAFIFRSLTSKMFRVVGVFMLVLAGVFVWLYNGGIGYINEDFTRRVPQEIVRQGDLLNIVTLHPVEALIFEVKISTLLAAVSVLPMVMYYGWPAMKERKLVKGNRNVFFVWGGMLFLGLVVGSAIGYGLIAPSIISWLVTDAHAAEMIISYRVKSFFWLVFFTTVGIGLLANIPVSMFLFHAGGILNYKSMRNRWRVFVVGTFAIAGLVTPDSLYTMFLVAIPVSLAYGLGLAILWVFTFGGRRA</sequence>
<protein>
    <recommendedName>
        <fullName evidence="5">Sec-independent protein translocase protein TatC</fullName>
    </recommendedName>
</protein>
<feature type="transmembrane region" description="Helical" evidence="5">
    <location>
        <begin position="693"/>
        <end position="709"/>
    </location>
</feature>
<feature type="transmembrane region" description="Helical" evidence="5">
    <location>
        <begin position="38"/>
        <end position="58"/>
    </location>
</feature>
<feature type="transmembrane region" description="Helical" evidence="5">
    <location>
        <begin position="289"/>
        <end position="313"/>
    </location>
</feature>
<feature type="transmembrane region" description="Helical" evidence="5">
    <location>
        <begin position="715"/>
        <end position="738"/>
    </location>
</feature>
<evidence type="ECO:0000256" key="4">
    <source>
        <dbReference type="ARBA" id="ARBA00023136"/>
    </source>
</evidence>
<dbReference type="GO" id="GO:0065002">
    <property type="term" value="P:intracellular protein transmembrane transport"/>
    <property type="evidence" value="ECO:0007669"/>
    <property type="project" value="TreeGrafter"/>
</dbReference>
<evidence type="ECO:0000256" key="3">
    <source>
        <dbReference type="ARBA" id="ARBA00022989"/>
    </source>
</evidence>
<evidence type="ECO:0000256" key="2">
    <source>
        <dbReference type="ARBA" id="ARBA00022692"/>
    </source>
</evidence>
<dbReference type="InterPro" id="IPR002033">
    <property type="entry name" value="TatC"/>
</dbReference>
<keyword evidence="3 5" id="KW-1133">Transmembrane helix</keyword>
<dbReference type="PANTHER" id="PTHR30371">
    <property type="entry name" value="SEC-INDEPENDENT PROTEIN TRANSLOCASE PROTEIN TATC"/>
    <property type="match status" value="1"/>
</dbReference>
<feature type="transmembrane region" description="Helical" evidence="5">
    <location>
        <begin position="188"/>
        <end position="212"/>
    </location>
</feature>
<feature type="transmembrane region" description="Helical" evidence="5">
    <location>
        <begin position="224"/>
        <end position="241"/>
    </location>
</feature>
<keyword evidence="5" id="KW-0811">Translocation</keyword>
<dbReference type="PANTHER" id="PTHR30371:SF0">
    <property type="entry name" value="SEC-INDEPENDENT PROTEIN TRANSLOCASE PROTEIN TATC, CHLOROPLASTIC-RELATED"/>
    <property type="match status" value="1"/>
</dbReference>
<accession>A0AAV3UEY6</accession>
<keyword evidence="7" id="KW-1185">Reference proteome</keyword>
<feature type="transmembrane region" description="Helical" evidence="5">
    <location>
        <begin position="655"/>
        <end position="681"/>
    </location>
</feature>
<evidence type="ECO:0000256" key="1">
    <source>
        <dbReference type="ARBA" id="ARBA00004141"/>
    </source>
</evidence>
<keyword evidence="2 5" id="KW-0812">Transmembrane</keyword>
<proteinExistence type="inferred from homology"/>
<comment type="caution">
    <text evidence="6">The sequence shown here is derived from an EMBL/GenBank/DDBJ whole genome shotgun (WGS) entry which is preliminary data.</text>
</comment>
<comment type="subcellular location">
    <subcellularLocation>
        <location evidence="5">Cell membrane</location>
        <topology evidence="5">Multi-pass membrane protein</topology>
    </subcellularLocation>
    <subcellularLocation>
        <location evidence="1">Membrane</location>
        <topology evidence="1">Multi-pass membrane protein</topology>
    </subcellularLocation>
</comment>
<feature type="transmembrane region" description="Helical" evidence="5">
    <location>
        <begin position="94"/>
        <end position="116"/>
    </location>
</feature>
<evidence type="ECO:0000313" key="7">
    <source>
        <dbReference type="Proteomes" id="UP001501729"/>
    </source>
</evidence>
<dbReference type="RefSeq" id="WP_227776443.1">
    <property type="nucleotide sequence ID" value="NZ_BAABKX010000001.1"/>
</dbReference>
<evidence type="ECO:0000256" key="5">
    <source>
        <dbReference type="HAMAP-Rule" id="MF_00902"/>
    </source>
</evidence>
<gene>
    <name evidence="5 6" type="primary">tatC</name>
    <name evidence="6" type="ORF">GCM10025751_16670</name>
</gene>
<keyword evidence="5" id="KW-0813">Transport</keyword>
<feature type="transmembrane region" description="Helical" evidence="5">
    <location>
        <begin position="137"/>
        <end position="168"/>
    </location>
</feature>
<name>A0AAV3UEY6_9EURY</name>
<evidence type="ECO:0000313" key="6">
    <source>
        <dbReference type="EMBL" id="GAA5046878.1"/>
    </source>
</evidence>
<organism evidence="6 7">
    <name type="scientific">Haladaptatus pallidirubidus</name>
    <dbReference type="NCBI Taxonomy" id="1008152"/>
    <lineage>
        <taxon>Archaea</taxon>
        <taxon>Methanobacteriati</taxon>
        <taxon>Methanobacteriota</taxon>
        <taxon>Stenosarchaea group</taxon>
        <taxon>Halobacteria</taxon>
        <taxon>Halobacteriales</taxon>
        <taxon>Haladaptataceae</taxon>
        <taxon>Haladaptatus</taxon>
    </lineage>
</organism>
<dbReference type="Proteomes" id="UP001501729">
    <property type="component" value="Unassembled WGS sequence"/>
</dbReference>
<feature type="transmembrane region" description="Helical" evidence="5">
    <location>
        <begin position="247"/>
        <end position="268"/>
    </location>
</feature>
<dbReference type="EMBL" id="BAABKX010000001">
    <property type="protein sequence ID" value="GAA5046878.1"/>
    <property type="molecule type" value="Genomic_DNA"/>
</dbReference>